<evidence type="ECO:0000313" key="2">
    <source>
        <dbReference type="EMBL" id="NMK53489.1"/>
    </source>
</evidence>
<dbReference type="InterPro" id="IPR016181">
    <property type="entry name" value="Acyl_CoA_acyltransferase"/>
</dbReference>
<dbReference type="GO" id="GO:0016747">
    <property type="term" value="F:acyltransferase activity, transferring groups other than amino-acyl groups"/>
    <property type="evidence" value="ECO:0007669"/>
    <property type="project" value="InterPro"/>
</dbReference>
<evidence type="ECO:0000313" key="6">
    <source>
        <dbReference type="Proteomes" id="UP000538955"/>
    </source>
</evidence>
<dbReference type="Proteomes" id="UP000291949">
    <property type="component" value="Unassembled WGS sequence"/>
</dbReference>
<evidence type="ECO:0000259" key="1">
    <source>
        <dbReference type="PROSITE" id="PS51186"/>
    </source>
</evidence>
<dbReference type="Proteomes" id="UP000538955">
    <property type="component" value="Unassembled WGS sequence"/>
</dbReference>
<dbReference type="EMBL" id="JABBMI010000002">
    <property type="protein sequence ID" value="NMK53489.1"/>
    <property type="molecule type" value="Genomic_DNA"/>
</dbReference>
<dbReference type="CDD" id="cd04301">
    <property type="entry name" value="NAT_SF"/>
    <property type="match status" value="1"/>
</dbReference>
<evidence type="ECO:0000313" key="3">
    <source>
        <dbReference type="EMBL" id="NMK98983.1"/>
    </source>
</evidence>
<dbReference type="PANTHER" id="PTHR39173:SF1">
    <property type="entry name" value="ACETYLTRANSFERASE"/>
    <property type="match status" value="1"/>
</dbReference>
<feature type="domain" description="N-acetyltransferase" evidence="1">
    <location>
        <begin position="2"/>
        <end position="166"/>
    </location>
</feature>
<keyword evidence="6" id="KW-1185">Reference proteome</keyword>
<organism evidence="3 7">
    <name type="scientific">Staphylococcus capitis</name>
    <dbReference type="NCBI Taxonomy" id="29388"/>
    <lineage>
        <taxon>Bacteria</taxon>
        <taxon>Bacillati</taxon>
        <taxon>Bacillota</taxon>
        <taxon>Bacilli</taxon>
        <taxon>Bacillales</taxon>
        <taxon>Staphylococcaceae</taxon>
        <taxon>Staphylococcus</taxon>
    </lineage>
</organism>
<reference evidence="6 7" key="2">
    <citation type="submission" date="2020-04" db="EMBL/GenBank/DDBJ databases">
        <title>The Epidemiology and Molecular Characteristics of Linezolid-Resistant Staphylococcus capitis in Huashan Hospital, Shanghai.</title>
        <authorList>
            <person name="Ding L."/>
            <person name="Li P."/>
            <person name="Yang Y."/>
            <person name="Lin D."/>
            <person name="Xu X."/>
        </authorList>
    </citation>
    <scope>NUCLEOTIDE SEQUENCE [LARGE SCALE GENOMIC DNA]</scope>
    <source>
        <strain evidence="3 7">12-86</strain>
        <strain evidence="2 6">17-84</strain>
    </source>
</reference>
<dbReference type="AlphaFoldDB" id="A0A7X9W8K6"/>
<gene>
    <name evidence="4" type="ORF">EQ811_00185</name>
    <name evidence="3" type="ORF">HHM13_13070</name>
    <name evidence="2" type="ORF">HHM24_01825</name>
</gene>
<evidence type="ECO:0000313" key="4">
    <source>
        <dbReference type="EMBL" id="TBW77525.1"/>
    </source>
</evidence>
<dbReference type="Proteomes" id="UP000550736">
    <property type="component" value="Unassembled WGS sequence"/>
</dbReference>
<dbReference type="PROSITE" id="PS51186">
    <property type="entry name" value="GNAT"/>
    <property type="match status" value="1"/>
</dbReference>
<name>A0A7X9W8K6_STACP</name>
<proteinExistence type="predicted"/>
<dbReference type="EMBL" id="SCHC01000001">
    <property type="protein sequence ID" value="TBW77525.1"/>
    <property type="molecule type" value="Genomic_DNA"/>
</dbReference>
<protein>
    <submittedName>
        <fullName evidence="3">GNAT family N-acetyltransferase</fullName>
    </submittedName>
</protein>
<dbReference type="SUPFAM" id="SSF55729">
    <property type="entry name" value="Acyl-CoA N-acyltransferases (Nat)"/>
    <property type="match status" value="1"/>
</dbReference>
<reference evidence="4 5" key="1">
    <citation type="journal article" date="2019" name="Sci. Transl. Med.">
        <title>Quorum sensing between bacterial species on the skin protects against epidermal injury in atopic dermatitis.</title>
        <authorList>
            <person name="Williams M.R."/>
        </authorList>
    </citation>
    <scope>NUCLEOTIDE SEQUENCE [LARGE SCALE GENOMIC DNA]</scope>
    <source>
        <strain evidence="4 5">H8</strain>
    </source>
</reference>
<dbReference type="PANTHER" id="PTHR39173">
    <property type="entry name" value="ACETYLTRANSFERASE"/>
    <property type="match status" value="1"/>
</dbReference>
<dbReference type="EMBL" id="JABBLX010000077">
    <property type="protein sequence ID" value="NMK98983.1"/>
    <property type="molecule type" value="Genomic_DNA"/>
</dbReference>
<evidence type="ECO:0000313" key="5">
    <source>
        <dbReference type="Proteomes" id="UP000291949"/>
    </source>
</evidence>
<keyword evidence="3" id="KW-0808">Transferase</keyword>
<dbReference type="Gene3D" id="3.40.630.30">
    <property type="match status" value="1"/>
</dbReference>
<sequence length="168" mass="19661">MEELRQLTYKDEETFNVYIQEWYDNNEKVVPGNTNLKEYQSFKDMVDFLNQERPSKDWVPTTTLFYFVDGNIVGAVDIRHELNHRLRNIGGHIGYGVARSYRGKGYASTLLGQALDYLKIRNVETILMTTNPFNYASQNVIKKYGGYEIEPYIKKNGKVVNRYQILNK</sequence>
<dbReference type="GeneID" id="93670414"/>
<dbReference type="Pfam" id="PF00583">
    <property type="entry name" value="Acetyltransf_1"/>
    <property type="match status" value="1"/>
</dbReference>
<accession>A0A7X9W8K6</accession>
<evidence type="ECO:0000313" key="7">
    <source>
        <dbReference type="Proteomes" id="UP000550736"/>
    </source>
</evidence>
<dbReference type="InterPro" id="IPR000182">
    <property type="entry name" value="GNAT_dom"/>
</dbReference>
<dbReference type="RefSeq" id="WP_030059895.1">
    <property type="nucleotide sequence ID" value="NZ_AP014956.1"/>
</dbReference>
<comment type="caution">
    <text evidence="3">The sequence shown here is derived from an EMBL/GenBank/DDBJ whole genome shotgun (WGS) entry which is preliminary data.</text>
</comment>